<reference evidence="7 8" key="1">
    <citation type="submission" date="2016-05" db="EMBL/GenBank/DDBJ databases">
        <title>Comparative genomics of biotechnologically important yeasts.</title>
        <authorList>
            <consortium name="DOE Joint Genome Institute"/>
            <person name="Riley R."/>
            <person name="Haridas S."/>
            <person name="Wolfe K.H."/>
            <person name="Lopes M.R."/>
            <person name="Hittinger C.T."/>
            <person name="Goker M."/>
            <person name="Salamov A."/>
            <person name="Wisecaver J."/>
            <person name="Long T.M."/>
            <person name="Aerts A.L."/>
            <person name="Barry K."/>
            <person name="Choi C."/>
            <person name="Clum A."/>
            <person name="Coughlan A.Y."/>
            <person name="Deshpande S."/>
            <person name="Douglass A.P."/>
            <person name="Hanson S.J."/>
            <person name="Klenk H.-P."/>
            <person name="LaButti K."/>
            <person name="Lapidus A."/>
            <person name="Lindquist E."/>
            <person name="Lipzen A."/>
            <person name="Meier-kolthoff J.P."/>
            <person name="Ohm R.A."/>
            <person name="Otillar R.P."/>
            <person name="Pangilinan J."/>
            <person name="Peng Y."/>
            <person name="Rokas A."/>
            <person name="Rosa C.A."/>
            <person name="Scheuner C."/>
            <person name="Sibirny A.A."/>
            <person name="Slot J.C."/>
            <person name="Stielow J.B."/>
            <person name="Sun H."/>
            <person name="Kurtzman C.P."/>
            <person name="Blackwell M."/>
            <person name="Grigoriev I.V."/>
            <person name="Jeffries T.W."/>
        </authorList>
    </citation>
    <scope>NUCLEOTIDE SEQUENCE [LARGE SCALE GENOMIC DNA]</scope>
    <source>
        <strain evidence="7 8">NRRL YB-4993</strain>
    </source>
</reference>
<evidence type="ECO:0000256" key="3">
    <source>
        <dbReference type="ARBA" id="ARBA00022448"/>
    </source>
</evidence>
<keyword evidence="8" id="KW-1185">Reference proteome</keyword>
<keyword evidence="3 6" id="KW-0813">Transport</keyword>
<dbReference type="GeneID" id="30029458"/>
<dbReference type="PIRSF" id="PIRSF009375">
    <property type="entry name" value="Retromer_Vps35"/>
    <property type="match status" value="1"/>
</dbReference>
<dbReference type="RefSeq" id="XP_018713154.1">
    <property type="nucleotide sequence ID" value="XM_018856482.1"/>
</dbReference>
<dbReference type="STRING" id="869754.A0A1A0HFP0"/>
<comment type="similarity">
    <text evidence="2 6">Belongs to the VPS35 family.</text>
</comment>
<gene>
    <name evidence="7" type="ORF">METBIDRAFT_34528</name>
</gene>
<organism evidence="7 8">
    <name type="scientific">Metschnikowia bicuspidata var. bicuspidata NRRL YB-4993</name>
    <dbReference type="NCBI Taxonomy" id="869754"/>
    <lineage>
        <taxon>Eukaryota</taxon>
        <taxon>Fungi</taxon>
        <taxon>Dikarya</taxon>
        <taxon>Ascomycota</taxon>
        <taxon>Saccharomycotina</taxon>
        <taxon>Pichiomycetes</taxon>
        <taxon>Metschnikowiaceae</taxon>
        <taxon>Metschnikowia</taxon>
    </lineage>
</organism>
<evidence type="ECO:0000256" key="5">
    <source>
        <dbReference type="ARBA" id="ARBA00023136"/>
    </source>
</evidence>
<accession>A0A1A0HFP0</accession>
<protein>
    <recommendedName>
        <fullName evidence="6">Vacuolar protein sorting-associated protein 35</fullName>
    </recommendedName>
</protein>
<evidence type="ECO:0000256" key="6">
    <source>
        <dbReference type="PIRNR" id="PIRNR009375"/>
    </source>
</evidence>
<dbReference type="GO" id="GO:0030906">
    <property type="term" value="C:retromer, cargo-selective complex"/>
    <property type="evidence" value="ECO:0007669"/>
    <property type="project" value="EnsemblFungi"/>
</dbReference>
<dbReference type="PANTHER" id="PTHR11099:SF0">
    <property type="entry name" value="VACUOLAR PROTEIN SORTING-ASSOCIATED PROTEIN 35"/>
    <property type="match status" value="1"/>
</dbReference>
<dbReference type="GO" id="GO:0005770">
    <property type="term" value="C:late endosome"/>
    <property type="evidence" value="ECO:0007669"/>
    <property type="project" value="TreeGrafter"/>
</dbReference>
<keyword evidence="4 6" id="KW-0653">Protein transport</keyword>
<keyword evidence="5" id="KW-0472">Membrane</keyword>
<dbReference type="GO" id="GO:0140312">
    <property type="term" value="F:cargo adaptor activity"/>
    <property type="evidence" value="ECO:0007669"/>
    <property type="project" value="EnsemblFungi"/>
</dbReference>
<dbReference type="GO" id="GO:0006886">
    <property type="term" value="P:intracellular protein transport"/>
    <property type="evidence" value="ECO:0007669"/>
    <property type="project" value="TreeGrafter"/>
</dbReference>
<dbReference type="InterPro" id="IPR042491">
    <property type="entry name" value="Vps35_C"/>
</dbReference>
<dbReference type="GO" id="GO:1900102">
    <property type="term" value="P:negative regulation of endoplasmic reticulum unfolded protein response"/>
    <property type="evidence" value="ECO:0007669"/>
    <property type="project" value="EnsemblFungi"/>
</dbReference>
<dbReference type="Proteomes" id="UP000092555">
    <property type="component" value="Unassembled WGS sequence"/>
</dbReference>
<dbReference type="GO" id="GO:0005829">
    <property type="term" value="C:cytosol"/>
    <property type="evidence" value="ECO:0007669"/>
    <property type="project" value="GOC"/>
</dbReference>
<name>A0A1A0HFP0_9ASCO</name>
<dbReference type="GO" id="GO:0045053">
    <property type="term" value="P:protein retention in Golgi apparatus"/>
    <property type="evidence" value="ECO:0007669"/>
    <property type="project" value="EnsemblFungi"/>
</dbReference>
<evidence type="ECO:0000256" key="1">
    <source>
        <dbReference type="ARBA" id="ARBA00004170"/>
    </source>
</evidence>
<sequence length="870" mass="99894">MPDPHSLPSSLGNIRHQAKLMRANLAEGHLMQAIKNCVDFLNELRSLAFSPKEYYELYMAVYDALDTFSRYLLQLHRLKQAKNKDVPFLTDLYELVQYTGNIVPRLYLMIAIGTTCMAVENAATKDIMKDMIEMCRGVQHPIRGLFLRHYLCQRTKDLFPLASMPDFSDTVDFLVTNFVEMNKLWVRLQHQGHLSERDLRYREREELKILVGLNLVRLSQVLDDFSAPDYSAAAYYQSKLFPIVTEQIIQCKDHLAQSYLIDVVIQIFPDEYHFATLDSLLNEVFLKLHPMLKKSDFVASLVGRFVTFRESKDDLASNTDQLALEDAKTLSLFSVDGIFAAFWDFYANLRAQDPPLPREELVPILQLLVKLLLAFDGSNVLNLDKIYLFAAQDLKTLGALGGSEEDIQNAWKELLMTPVEHFASVKSLLELPFFYELFSKITNPLLQRQLSCEIALKLLGSVQDPWHLLTTPEDIDNVFKYLQVLVEASGTQLTTSKALGIEKTIKIDGGDKLITLEFLHVQETVCKVLHSIGHREEFKCLSSLFYVKKKYLSKSPENIVHTYPTLITIMTNVLRITGYRHLARKSKNRADQLELLISSNFKNISIIIDELYQHHQQFSAELVLKLYLNLASVADQLRQENIAYELFNQCFVVYEENLVLASSQGQAINPHDSMGGSLSYQSVVMIANRLASLRYFSKKNYETLITKITLYGSKLLKKQDQCRSIYQCAHLWWWCDLLIDGKSPTTEPDAAAGPILYQDAKRVLECLQKSLRVADSCMDPYLLLKLFVEILNRSLIFNIYDNYMVDSRYISGLIDLIRTNFANFEQSHLSGVDDDQEAKLLRRIKDLFDRTLEYLRGQQDSADRLRGIVV</sequence>
<dbReference type="OrthoDB" id="10258141at2759"/>
<dbReference type="GO" id="GO:0042147">
    <property type="term" value="P:retrograde transport, endosome to Golgi"/>
    <property type="evidence" value="ECO:0007669"/>
    <property type="project" value="EnsemblFungi"/>
</dbReference>
<comment type="subcellular location">
    <subcellularLocation>
        <location evidence="1">Membrane</location>
        <topology evidence="1">Peripheral membrane protein</topology>
    </subcellularLocation>
</comment>
<dbReference type="PANTHER" id="PTHR11099">
    <property type="entry name" value="VACUOLAR SORTING PROTEIN 35"/>
    <property type="match status" value="1"/>
</dbReference>
<dbReference type="Pfam" id="PF03635">
    <property type="entry name" value="Vps35"/>
    <property type="match status" value="1"/>
</dbReference>
<comment type="caution">
    <text evidence="7">The sequence shown here is derived from an EMBL/GenBank/DDBJ whole genome shotgun (WGS) entry which is preliminary data.</text>
</comment>
<dbReference type="GO" id="GO:0000329">
    <property type="term" value="C:fungal-type vacuole membrane"/>
    <property type="evidence" value="ECO:0007669"/>
    <property type="project" value="EnsemblFungi"/>
</dbReference>
<proteinExistence type="inferred from homology"/>
<dbReference type="GO" id="GO:0170071">
    <property type="term" value="C:CROP complex"/>
    <property type="evidence" value="ECO:0007669"/>
    <property type="project" value="EnsemblFungi"/>
</dbReference>
<comment type="function">
    <text evidence="6">Plays a role in vesicular protein sorting.</text>
</comment>
<dbReference type="InterPro" id="IPR005378">
    <property type="entry name" value="Vps35"/>
</dbReference>
<evidence type="ECO:0000256" key="4">
    <source>
        <dbReference type="ARBA" id="ARBA00022927"/>
    </source>
</evidence>
<dbReference type="Gene3D" id="1.25.40.660">
    <property type="entry name" value="Vacuolar protein sorting-associated protein 35, helical subcomplex Vps35-C"/>
    <property type="match status" value="1"/>
</dbReference>
<evidence type="ECO:0000313" key="8">
    <source>
        <dbReference type="Proteomes" id="UP000092555"/>
    </source>
</evidence>
<evidence type="ECO:0000256" key="2">
    <source>
        <dbReference type="ARBA" id="ARBA00006536"/>
    </source>
</evidence>
<evidence type="ECO:0000313" key="7">
    <source>
        <dbReference type="EMBL" id="OBA22673.1"/>
    </source>
</evidence>
<dbReference type="AlphaFoldDB" id="A0A1A0HFP0"/>
<dbReference type="EMBL" id="LXTC01000001">
    <property type="protein sequence ID" value="OBA22673.1"/>
    <property type="molecule type" value="Genomic_DNA"/>
</dbReference>